<reference evidence="11 12" key="1">
    <citation type="submission" date="2024-01" db="EMBL/GenBank/DDBJ databases">
        <title>Uliginosibacterium soil sp. nov.</title>
        <authorList>
            <person name="Lv Y."/>
        </authorList>
    </citation>
    <scope>NUCLEOTIDE SEQUENCE [LARGE SCALE GENOMIC DNA]</scope>
    <source>
        <strain evidence="11 12">H3</strain>
    </source>
</reference>
<dbReference type="SUPFAM" id="SSF90123">
    <property type="entry name" value="ABC transporter transmembrane region"/>
    <property type="match status" value="1"/>
</dbReference>
<evidence type="ECO:0000256" key="8">
    <source>
        <dbReference type="SAM" id="Phobius"/>
    </source>
</evidence>
<dbReference type="PANTHER" id="PTHR43394:SF1">
    <property type="entry name" value="ATP-BINDING CASSETTE SUB-FAMILY B MEMBER 10, MITOCHONDRIAL"/>
    <property type="match status" value="1"/>
</dbReference>
<dbReference type="InterPro" id="IPR027417">
    <property type="entry name" value="P-loop_NTPase"/>
</dbReference>
<evidence type="ECO:0000256" key="1">
    <source>
        <dbReference type="ARBA" id="ARBA00004651"/>
    </source>
</evidence>
<keyword evidence="12" id="KW-1185">Reference proteome</keyword>
<comment type="subcellular location">
    <subcellularLocation>
        <location evidence="1">Cell membrane</location>
        <topology evidence="1">Multi-pass membrane protein</topology>
    </subcellularLocation>
</comment>
<dbReference type="SUPFAM" id="SSF52540">
    <property type="entry name" value="P-loop containing nucleoside triphosphate hydrolases"/>
    <property type="match status" value="1"/>
</dbReference>
<dbReference type="PROSITE" id="PS50929">
    <property type="entry name" value="ABC_TM1F"/>
    <property type="match status" value="1"/>
</dbReference>
<dbReference type="Proteomes" id="UP001331561">
    <property type="component" value="Unassembled WGS sequence"/>
</dbReference>
<keyword evidence="2" id="KW-1003">Cell membrane</keyword>
<comment type="caution">
    <text evidence="11">The sequence shown here is derived from an EMBL/GenBank/DDBJ whole genome shotgun (WGS) entry which is preliminary data.</text>
</comment>
<accession>A0ABU6K894</accession>
<evidence type="ECO:0000313" key="11">
    <source>
        <dbReference type="EMBL" id="MEC5388104.1"/>
    </source>
</evidence>
<feature type="transmembrane region" description="Helical" evidence="8">
    <location>
        <begin position="68"/>
        <end position="87"/>
    </location>
</feature>
<dbReference type="PROSITE" id="PS50893">
    <property type="entry name" value="ABC_TRANSPORTER_2"/>
    <property type="match status" value="1"/>
</dbReference>
<keyword evidence="3 8" id="KW-0812">Transmembrane</keyword>
<feature type="transmembrane region" description="Helical" evidence="8">
    <location>
        <begin position="282"/>
        <end position="302"/>
    </location>
</feature>
<dbReference type="Pfam" id="PF00664">
    <property type="entry name" value="ABC_membrane"/>
    <property type="match status" value="1"/>
</dbReference>
<evidence type="ECO:0000256" key="5">
    <source>
        <dbReference type="ARBA" id="ARBA00022840"/>
    </source>
</evidence>
<dbReference type="EMBL" id="JAYXHS010000004">
    <property type="protein sequence ID" value="MEC5388104.1"/>
    <property type="molecule type" value="Genomic_DNA"/>
</dbReference>
<dbReference type="NCBIfam" id="TIGR02204">
    <property type="entry name" value="MsbA_rel"/>
    <property type="match status" value="1"/>
</dbReference>
<evidence type="ECO:0000256" key="4">
    <source>
        <dbReference type="ARBA" id="ARBA00022741"/>
    </source>
</evidence>
<dbReference type="Gene3D" id="3.40.50.300">
    <property type="entry name" value="P-loop containing nucleotide triphosphate hydrolases"/>
    <property type="match status" value="1"/>
</dbReference>
<dbReference type="RefSeq" id="WP_327601073.1">
    <property type="nucleotide sequence ID" value="NZ_JAYXHS010000004.1"/>
</dbReference>
<dbReference type="InterPro" id="IPR003593">
    <property type="entry name" value="AAA+_ATPase"/>
</dbReference>
<evidence type="ECO:0000259" key="10">
    <source>
        <dbReference type="PROSITE" id="PS50929"/>
    </source>
</evidence>
<keyword evidence="6 8" id="KW-1133">Transmembrane helix</keyword>
<sequence>MPRSTPAPHSLTSRSILLSLLRPYRMRMVLAGIALVVAAGAMLGVGQGLRAVIDRGFAAGDPAWLDRALLAMFGVIALLAAATWMRFYNVSWLGERVTADLRRRVFDHLLSLPPSWFESGRTGDVISRLTSDTTQIESVIGSSVSIALRNLLLLIGGLAMLLATSWKLTLMVLAGVPLVVTPIVFFGRRVKKLARESQDRVADLGAHIDESIHEIRIVQAYGHEADDRRQFGARVEQGFATSVRRIQVRSALIVAVLVLVFGAISFILWVGGHDVLAGRLSAGNLSAFVFYAVIVAGSVGALSEVWGELQRAAGATERLAEILATKPEINVPANPLPLPLPPRGEVSFEAVNFHYPTRPDTPALADLSLTVRPGETVALVGPSGAGKTTVFQLLLRFYDPAGGSVKIDGVELRDAHPDAVRQRLALVPQEPVIFAMSVLENVRYGRPDASSEAVHAACVAAFADEFIRALPQGYETDLGERGVRLSGGQRQRIAIARAILADRPILLLDEATSSLDAESERVVQAALEHLMQGRTTLVIAHRLATVQRADRIVVLEHGRIIETGTHTELVAADGLYAHLARLQLTA</sequence>
<evidence type="ECO:0000313" key="12">
    <source>
        <dbReference type="Proteomes" id="UP001331561"/>
    </source>
</evidence>
<dbReference type="Gene3D" id="1.20.1560.10">
    <property type="entry name" value="ABC transporter type 1, transmembrane domain"/>
    <property type="match status" value="1"/>
</dbReference>
<feature type="transmembrane region" description="Helical" evidence="8">
    <location>
        <begin position="251"/>
        <end position="270"/>
    </location>
</feature>
<dbReference type="CDD" id="cd18575">
    <property type="entry name" value="ABC_6TM_bac_exporter_ABCB8_10_like"/>
    <property type="match status" value="1"/>
</dbReference>
<keyword evidence="4" id="KW-0547">Nucleotide-binding</keyword>
<keyword evidence="5" id="KW-0067">ATP-binding</keyword>
<organism evidence="11 12">
    <name type="scientific">Uliginosibacterium silvisoli</name>
    <dbReference type="NCBI Taxonomy" id="3114758"/>
    <lineage>
        <taxon>Bacteria</taxon>
        <taxon>Pseudomonadati</taxon>
        <taxon>Pseudomonadota</taxon>
        <taxon>Betaproteobacteria</taxon>
        <taxon>Rhodocyclales</taxon>
        <taxon>Zoogloeaceae</taxon>
        <taxon>Uliginosibacterium</taxon>
    </lineage>
</organism>
<gene>
    <name evidence="11" type="ORF">VVD49_20390</name>
</gene>
<dbReference type="PANTHER" id="PTHR43394">
    <property type="entry name" value="ATP-DEPENDENT PERMEASE MDL1, MITOCHONDRIAL"/>
    <property type="match status" value="1"/>
</dbReference>
<dbReference type="InterPro" id="IPR011918">
    <property type="entry name" value="ABC_MsbA_ATP-bd"/>
</dbReference>
<evidence type="ECO:0000256" key="7">
    <source>
        <dbReference type="ARBA" id="ARBA00023136"/>
    </source>
</evidence>
<feature type="domain" description="ABC transmembrane type-1" evidence="10">
    <location>
        <begin position="29"/>
        <end position="311"/>
    </location>
</feature>
<dbReference type="Pfam" id="PF00005">
    <property type="entry name" value="ABC_tran"/>
    <property type="match status" value="1"/>
</dbReference>
<feature type="domain" description="ABC transporter" evidence="9">
    <location>
        <begin position="346"/>
        <end position="582"/>
    </location>
</feature>
<feature type="transmembrane region" description="Helical" evidence="8">
    <location>
        <begin position="138"/>
        <end position="162"/>
    </location>
</feature>
<evidence type="ECO:0000259" key="9">
    <source>
        <dbReference type="PROSITE" id="PS50893"/>
    </source>
</evidence>
<dbReference type="SMART" id="SM00382">
    <property type="entry name" value="AAA"/>
    <property type="match status" value="1"/>
</dbReference>
<name>A0ABU6K894_9RHOO</name>
<keyword evidence="7 8" id="KW-0472">Membrane</keyword>
<dbReference type="InterPro" id="IPR003439">
    <property type="entry name" value="ABC_transporter-like_ATP-bd"/>
</dbReference>
<dbReference type="PROSITE" id="PS00211">
    <property type="entry name" value="ABC_TRANSPORTER_1"/>
    <property type="match status" value="1"/>
</dbReference>
<evidence type="ECO:0000256" key="3">
    <source>
        <dbReference type="ARBA" id="ARBA00022692"/>
    </source>
</evidence>
<dbReference type="InterPro" id="IPR017871">
    <property type="entry name" value="ABC_transporter-like_CS"/>
</dbReference>
<dbReference type="CDD" id="cd03249">
    <property type="entry name" value="ABC_MTABC3_MDL1_MDL2"/>
    <property type="match status" value="1"/>
</dbReference>
<feature type="transmembrane region" description="Helical" evidence="8">
    <location>
        <begin position="168"/>
        <end position="187"/>
    </location>
</feature>
<protein>
    <submittedName>
        <fullName evidence="11">ABC transporter transmembrane domain-containing protein</fullName>
    </submittedName>
</protein>
<dbReference type="InterPro" id="IPR036640">
    <property type="entry name" value="ABC1_TM_sf"/>
</dbReference>
<dbReference type="InterPro" id="IPR011527">
    <property type="entry name" value="ABC1_TM_dom"/>
</dbReference>
<dbReference type="InterPro" id="IPR039421">
    <property type="entry name" value="Type_1_exporter"/>
</dbReference>
<evidence type="ECO:0000256" key="6">
    <source>
        <dbReference type="ARBA" id="ARBA00022989"/>
    </source>
</evidence>
<proteinExistence type="predicted"/>
<evidence type="ECO:0000256" key="2">
    <source>
        <dbReference type="ARBA" id="ARBA00022475"/>
    </source>
</evidence>